<dbReference type="GO" id="GO:0006437">
    <property type="term" value="P:tyrosyl-tRNA aminoacylation"/>
    <property type="evidence" value="ECO:0007669"/>
    <property type="project" value="UniProtKB-UniRule"/>
</dbReference>
<keyword evidence="6 12" id="KW-0694">RNA-binding</keyword>
<dbReference type="GO" id="GO:0005524">
    <property type="term" value="F:ATP binding"/>
    <property type="evidence" value="ECO:0007669"/>
    <property type="project" value="UniProtKB-UniRule"/>
</dbReference>
<evidence type="ECO:0000256" key="6">
    <source>
        <dbReference type="ARBA" id="ARBA00022884"/>
    </source>
</evidence>
<keyword evidence="8 11" id="KW-0030">Aminoacyl-tRNA synthetase</keyword>
<comment type="caution">
    <text evidence="14">The sequence shown here is derived from an EMBL/GenBank/DDBJ whole genome shotgun (WGS) entry which is preliminary data.</text>
</comment>
<dbReference type="FunFam" id="1.10.240.10:FF:000001">
    <property type="entry name" value="Tyrosine--tRNA ligase"/>
    <property type="match status" value="1"/>
</dbReference>
<comment type="function">
    <text evidence="11">Catalyzes the attachment of tyrosine to tRNA(Tyr) in a two-step reaction: tyrosine is first activated by ATP to form Tyr-AMP and then transferred to the acceptor end of tRNA(Tyr).</text>
</comment>
<evidence type="ECO:0000256" key="2">
    <source>
        <dbReference type="ARBA" id="ARBA00022490"/>
    </source>
</evidence>
<dbReference type="Gene3D" id="3.10.290.10">
    <property type="entry name" value="RNA-binding S4 domain"/>
    <property type="match status" value="1"/>
</dbReference>
<gene>
    <name evidence="11 14" type="primary">tyrS</name>
    <name evidence="14" type="ORF">CLOLEP_03157</name>
</gene>
<dbReference type="SUPFAM" id="SSF55174">
    <property type="entry name" value="Alpha-L RNA-binding motif"/>
    <property type="match status" value="1"/>
</dbReference>
<dbReference type="CDD" id="cd00805">
    <property type="entry name" value="TyrRS_core"/>
    <property type="match status" value="1"/>
</dbReference>
<dbReference type="GO" id="GO:0003723">
    <property type="term" value="F:RNA binding"/>
    <property type="evidence" value="ECO:0007669"/>
    <property type="project" value="UniProtKB-KW"/>
</dbReference>
<dbReference type="PRINTS" id="PR01040">
    <property type="entry name" value="TRNASYNTHTYR"/>
</dbReference>
<feature type="binding site" evidence="11">
    <location>
        <position position="39"/>
    </location>
    <ligand>
        <name>L-tyrosine</name>
        <dbReference type="ChEBI" id="CHEBI:58315"/>
    </ligand>
</feature>
<proteinExistence type="inferred from homology"/>
<dbReference type="PANTHER" id="PTHR11766">
    <property type="entry name" value="TYROSYL-TRNA SYNTHETASE"/>
    <property type="match status" value="1"/>
</dbReference>
<dbReference type="InterPro" id="IPR054608">
    <property type="entry name" value="SYY-like_C"/>
</dbReference>
<dbReference type="GO" id="GO:0004831">
    <property type="term" value="F:tyrosine-tRNA ligase activity"/>
    <property type="evidence" value="ECO:0007669"/>
    <property type="project" value="UniProtKB-UniRule"/>
</dbReference>
<comment type="subcellular location">
    <subcellularLocation>
        <location evidence="1 11">Cytoplasm</location>
    </subcellularLocation>
</comment>
<dbReference type="NCBIfam" id="TIGR00234">
    <property type="entry name" value="tyrS"/>
    <property type="match status" value="1"/>
</dbReference>
<feature type="domain" description="Tyrosine--tRNA ligase SYY-like C-terminal" evidence="13">
    <location>
        <begin position="330"/>
        <end position="408"/>
    </location>
</feature>
<dbReference type="InterPro" id="IPR014729">
    <property type="entry name" value="Rossmann-like_a/b/a_fold"/>
</dbReference>
<keyword evidence="3 11" id="KW-0436">Ligase</keyword>
<feature type="binding site" evidence="11">
    <location>
        <position position="172"/>
    </location>
    <ligand>
        <name>L-tyrosine</name>
        <dbReference type="ChEBI" id="CHEBI:58315"/>
    </ligand>
</feature>
<protein>
    <recommendedName>
        <fullName evidence="11">Tyrosine--tRNA ligase</fullName>
        <ecNumber evidence="11">6.1.1.1</ecNumber>
    </recommendedName>
    <alternativeName>
        <fullName evidence="11">Tyrosyl-tRNA synthetase</fullName>
        <shortName evidence="11">TyrRS</shortName>
    </alternativeName>
</protein>
<dbReference type="EC" id="6.1.1.1" evidence="11"/>
<evidence type="ECO:0000256" key="7">
    <source>
        <dbReference type="ARBA" id="ARBA00022917"/>
    </source>
</evidence>
<evidence type="ECO:0000259" key="13">
    <source>
        <dbReference type="Pfam" id="PF22421"/>
    </source>
</evidence>
<dbReference type="SUPFAM" id="SSF52374">
    <property type="entry name" value="Nucleotidylyl transferase"/>
    <property type="match status" value="1"/>
</dbReference>
<sequence>MEELIMGVYDELKARGLIAQLTNEEKVRDLLNNGKTSFYIGFDPTADSLHVGHFVQIMVMAHMQKAGHTPIALFGGGTGMIGDPSGKTAMRRMMTREEIDHNVRCFQKQMSRLVDFSDGKAIMVNNADWLMNLNYIQFLREVGVHFSVNRMLSFECYKQRLERGLSFFELNYMLMQSYDFLVLNRKYGCQLELGGDDQWSNIIGGVELIRKADDKEAYGMTFTLLTTSDGRKMGKTESGAVWLDPEKTSPYDFYQYWRNVDDADVIRCLKILTFLPLEEIEAMAKWEGSQLNKAKEILAFEVTKLIHGEEEAVKAQNAARAIFGGGAHSENMPSTELSDGDFTDGEISVLDLLAKTKLVPSKGEARRLIDQGGISIDDEKVNSVTAKISKSSFEKGFVIIKKGKKVYHKAILS</sequence>
<dbReference type="InterPro" id="IPR002307">
    <property type="entry name" value="Tyr-tRNA-ligase"/>
</dbReference>
<dbReference type="InterPro" id="IPR001412">
    <property type="entry name" value="aa-tRNA-synth_I_CS"/>
</dbReference>
<evidence type="ECO:0000256" key="4">
    <source>
        <dbReference type="ARBA" id="ARBA00022741"/>
    </source>
</evidence>
<evidence type="ECO:0000256" key="8">
    <source>
        <dbReference type="ARBA" id="ARBA00023146"/>
    </source>
</evidence>
<evidence type="ECO:0000256" key="11">
    <source>
        <dbReference type="HAMAP-Rule" id="MF_02006"/>
    </source>
</evidence>
<dbReference type="InterPro" id="IPR024107">
    <property type="entry name" value="Tyr-tRNA-ligase_bac_1"/>
</dbReference>
<dbReference type="GO" id="GO:0042803">
    <property type="term" value="F:protein homodimerization activity"/>
    <property type="evidence" value="ECO:0007669"/>
    <property type="project" value="UniProtKB-ARBA"/>
</dbReference>
<dbReference type="Gene3D" id="3.40.50.620">
    <property type="entry name" value="HUPs"/>
    <property type="match status" value="1"/>
</dbReference>
<keyword evidence="4 11" id="KW-0547">Nucleotide-binding</keyword>
<keyword evidence="2 11" id="KW-0963">Cytoplasm</keyword>
<comment type="catalytic activity">
    <reaction evidence="9 11">
        <text>tRNA(Tyr) + L-tyrosine + ATP = L-tyrosyl-tRNA(Tyr) + AMP + diphosphate + H(+)</text>
        <dbReference type="Rhea" id="RHEA:10220"/>
        <dbReference type="Rhea" id="RHEA-COMP:9706"/>
        <dbReference type="Rhea" id="RHEA-COMP:9707"/>
        <dbReference type="ChEBI" id="CHEBI:15378"/>
        <dbReference type="ChEBI" id="CHEBI:30616"/>
        <dbReference type="ChEBI" id="CHEBI:33019"/>
        <dbReference type="ChEBI" id="CHEBI:58315"/>
        <dbReference type="ChEBI" id="CHEBI:78442"/>
        <dbReference type="ChEBI" id="CHEBI:78536"/>
        <dbReference type="ChEBI" id="CHEBI:456215"/>
        <dbReference type="EC" id="6.1.1.1"/>
    </reaction>
</comment>
<name>A7VX33_9FIRM</name>
<dbReference type="CDD" id="cd00165">
    <property type="entry name" value="S4"/>
    <property type="match status" value="1"/>
</dbReference>
<dbReference type="AlphaFoldDB" id="A7VX33"/>
<accession>A7VX33</accession>
<dbReference type="PROSITE" id="PS50889">
    <property type="entry name" value="S4"/>
    <property type="match status" value="1"/>
</dbReference>
<feature type="binding site" evidence="11">
    <location>
        <position position="176"/>
    </location>
    <ligand>
        <name>L-tyrosine</name>
        <dbReference type="ChEBI" id="CHEBI:58315"/>
    </ligand>
</feature>
<dbReference type="Gene3D" id="1.10.240.10">
    <property type="entry name" value="Tyrosyl-Transfer RNA Synthetase"/>
    <property type="match status" value="1"/>
</dbReference>
<dbReference type="FunFam" id="3.40.50.620:FF:000008">
    <property type="entry name" value="Tyrosine--tRNA ligase"/>
    <property type="match status" value="1"/>
</dbReference>
<organism evidence="14 15">
    <name type="scientific">[Clostridium] leptum DSM 753</name>
    <dbReference type="NCBI Taxonomy" id="428125"/>
    <lineage>
        <taxon>Bacteria</taxon>
        <taxon>Bacillati</taxon>
        <taxon>Bacillota</taxon>
        <taxon>Clostridia</taxon>
        <taxon>Eubacteriales</taxon>
        <taxon>Oscillospiraceae</taxon>
        <taxon>Oscillospiraceae incertae sedis</taxon>
    </lineage>
</organism>
<feature type="short sequence motif" description="'KMSKS' region" evidence="11">
    <location>
        <begin position="232"/>
        <end position="236"/>
    </location>
</feature>
<dbReference type="Pfam" id="PF22421">
    <property type="entry name" value="SYY_C-terminal"/>
    <property type="match status" value="1"/>
</dbReference>
<keyword evidence="7 11" id="KW-0648">Protein biosynthesis</keyword>
<feature type="binding site" evidence="11">
    <location>
        <position position="235"/>
    </location>
    <ligand>
        <name>ATP</name>
        <dbReference type="ChEBI" id="CHEBI:30616"/>
    </ligand>
</feature>
<keyword evidence="5 11" id="KW-0067">ATP-binding</keyword>
<dbReference type="InterPro" id="IPR002305">
    <property type="entry name" value="aa-tRNA-synth_Ic"/>
</dbReference>
<dbReference type="PROSITE" id="PS00178">
    <property type="entry name" value="AA_TRNA_LIGASE_I"/>
    <property type="match status" value="1"/>
</dbReference>
<evidence type="ECO:0000256" key="9">
    <source>
        <dbReference type="ARBA" id="ARBA00048248"/>
    </source>
</evidence>
<dbReference type="Proteomes" id="UP000003490">
    <property type="component" value="Unassembled WGS sequence"/>
</dbReference>
<dbReference type="HAMAP" id="MF_02006">
    <property type="entry name" value="Tyr_tRNA_synth_type1"/>
    <property type="match status" value="1"/>
</dbReference>
<evidence type="ECO:0000256" key="3">
    <source>
        <dbReference type="ARBA" id="ARBA00022598"/>
    </source>
</evidence>
<dbReference type="Pfam" id="PF00579">
    <property type="entry name" value="tRNA-synt_1b"/>
    <property type="match status" value="1"/>
</dbReference>
<comment type="similarity">
    <text evidence="10 11">Belongs to the class-I aminoacyl-tRNA synthetase family. TyrS type 1 subfamily.</text>
</comment>
<reference evidence="14 15" key="2">
    <citation type="submission" date="2007-08" db="EMBL/GenBank/DDBJ databases">
        <authorList>
            <person name="Fulton L."/>
            <person name="Clifton S."/>
            <person name="Fulton B."/>
            <person name="Xu J."/>
            <person name="Minx P."/>
            <person name="Pepin K.H."/>
            <person name="Johnson M."/>
            <person name="Thiruvilangam P."/>
            <person name="Bhonagiri V."/>
            <person name="Nash W.E."/>
            <person name="Wang C."/>
            <person name="Mardis E.R."/>
            <person name="Wilson R.K."/>
        </authorList>
    </citation>
    <scope>NUCLEOTIDE SEQUENCE [LARGE SCALE GENOMIC DNA]</scope>
    <source>
        <strain evidence="14 15">DSM 753</strain>
    </source>
</reference>
<evidence type="ECO:0000313" key="15">
    <source>
        <dbReference type="Proteomes" id="UP000003490"/>
    </source>
</evidence>
<evidence type="ECO:0000256" key="10">
    <source>
        <dbReference type="ARBA" id="ARBA00060965"/>
    </source>
</evidence>
<evidence type="ECO:0000256" key="5">
    <source>
        <dbReference type="ARBA" id="ARBA00022840"/>
    </source>
</evidence>
<comment type="subunit">
    <text evidence="11">Homodimer.</text>
</comment>
<dbReference type="HOGENOM" id="CLU_024003_0_3_9"/>
<evidence type="ECO:0000313" key="14">
    <source>
        <dbReference type="EMBL" id="EDO60331.1"/>
    </source>
</evidence>
<dbReference type="InterPro" id="IPR024088">
    <property type="entry name" value="Tyr-tRNA-ligase_bac-type"/>
</dbReference>
<dbReference type="InterPro" id="IPR036986">
    <property type="entry name" value="S4_RNA-bd_sf"/>
</dbReference>
<reference evidence="14 15" key="1">
    <citation type="submission" date="2007-08" db="EMBL/GenBank/DDBJ databases">
        <title>Draft genome sequence of Clostridium leptum (DSM 753).</title>
        <authorList>
            <person name="Sudarsanam P."/>
            <person name="Ley R."/>
            <person name="Guruge J."/>
            <person name="Turnbaugh P.J."/>
            <person name="Mahowald M."/>
            <person name="Liep D."/>
            <person name="Gordon J."/>
        </authorList>
    </citation>
    <scope>NUCLEOTIDE SEQUENCE [LARGE SCALE GENOMIC DNA]</scope>
    <source>
        <strain evidence="14 15">DSM 753</strain>
    </source>
</reference>
<dbReference type="eggNOG" id="COG0162">
    <property type="taxonomic scope" value="Bacteria"/>
</dbReference>
<dbReference type="PANTHER" id="PTHR11766:SF0">
    <property type="entry name" value="TYROSINE--TRNA LIGASE, MITOCHONDRIAL"/>
    <property type="match status" value="1"/>
</dbReference>
<dbReference type="GO" id="GO:0005829">
    <property type="term" value="C:cytosol"/>
    <property type="evidence" value="ECO:0007669"/>
    <property type="project" value="TreeGrafter"/>
</dbReference>
<evidence type="ECO:0000256" key="12">
    <source>
        <dbReference type="PROSITE-ProRule" id="PRU00182"/>
    </source>
</evidence>
<dbReference type="EMBL" id="ABCB02000020">
    <property type="protein sequence ID" value="EDO60331.1"/>
    <property type="molecule type" value="Genomic_DNA"/>
</dbReference>
<evidence type="ECO:0000256" key="1">
    <source>
        <dbReference type="ARBA" id="ARBA00004496"/>
    </source>
</evidence>
<feature type="short sequence motif" description="'HIGH' region" evidence="11">
    <location>
        <begin position="44"/>
        <end position="53"/>
    </location>
</feature>